<dbReference type="PANTHER" id="PTHR12824:SF8">
    <property type="entry name" value="GXIVSPLA2, ISOFORM A"/>
    <property type="match status" value="1"/>
</dbReference>
<dbReference type="Pfam" id="PF06951">
    <property type="entry name" value="PLA2G12"/>
    <property type="match status" value="1"/>
</dbReference>
<proteinExistence type="predicted"/>
<evidence type="ECO:0000256" key="1">
    <source>
        <dbReference type="SAM" id="SignalP"/>
    </source>
</evidence>
<dbReference type="InterPro" id="IPR010711">
    <property type="entry name" value="PLA2G12"/>
</dbReference>
<evidence type="ECO:0008006" key="4">
    <source>
        <dbReference type="Google" id="ProtNLM"/>
    </source>
</evidence>
<protein>
    <recommendedName>
        <fullName evidence="4">Phospholipase</fullName>
    </recommendedName>
</protein>
<dbReference type="GO" id="GO:0004623">
    <property type="term" value="F:phospholipase A2 activity"/>
    <property type="evidence" value="ECO:0007669"/>
    <property type="project" value="InterPro"/>
</dbReference>
<gene>
    <name evidence="2" type="ORF">BC008_35320</name>
</gene>
<dbReference type="OrthoDB" id="583224at2"/>
<dbReference type="Gene3D" id="1.20.90.10">
    <property type="entry name" value="Phospholipase A2 domain"/>
    <property type="match status" value="1"/>
</dbReference>
<evidence type="ECO:0000313" key="3">
    <source>
        <dbReference type="Proteomes" id="UP000053372"/>
    </source>
</evidence>
<dbReference type="GO" id="GO:0050482">
    <property type="term" value="P:arachidonate secretion"/>
    <property type="evidence" value="ECO:0007669"/>
    <property type="project" value="InterPro"/>
</dbReference>
<dbReference type="EMBL" id="LMTZ01000024">
    <property type="protein sequence ID" value="KST69396.1"/>
    <property type="molecule type" value="Genomic_DNA"/>
</dbReference>
<dbReference type="GO" id="GO:0016042">
    <property type="term" value="P:lipid catabolic process"/>
    <property type="evidence" value="ECO:0007669"/>
    <property type="project" value="InterPro"/>
</dbReference>
<name>A0A0V7ZXU4_9CYAN</name>
<sequence>MKKLLASATALSLAVIGMNALTSLPAEAGLMGKIKRIGRKIDPTSRNSSTRKILRSIDPTSPGSKTYRTKGCGSGASWYFVPNSPRFGANFKPACNNHDICYETKGKSKSSCDKRFLFEMKSACRRKYNSIVEKAFIPKCYAVAYTYYQGVVKGGASAYKKAQEAHR</sequence>
<keyword evidence="1" id="KW-0732">Signal</keyword>
<feature type="signal peptide" evidence="1">
    <location>
        <begin position="1"/>
        <end position="28"/>
    </location>
</feature>
<dbReference type="SUPFAM" id="SSF48619">
    <property type="entry name" value="Phospholipase A2, PLA2"/>
    <property type="match status" value="1"/>
</dbReference>
<dbReference type="InterPro" id="IPR036444">
    <property type="entry name" value="PLipase_A2_dom_sf"/>
</dbReference>
<evidence type="ECO:0000313" key="2">
    <source>
        <dbReference type="EMBL" id="KST69396.1"/>
    </source>
</evidence>
<dbReference type="RefSeq" id="WP_058183307.1">
    <property type="nucleotide sequence ID" value="NZ_LMTZ01000024.1"/>
</dbReference>
<reference evidence="2 3" key="1">
    <citation type="journal article" date="2015" name="Genome Announc.">
        <title>Draft Genome of the Euendolithic (true boring) Cyanobacterium Mastigocoleus testarum strain BC008.</title>
        <authorList>
            <person name="Guida B.S."/>
            <person name="Garcia-Pichel F."/>
        </authorList>
    </citation>
    <scope>NUCLEOTIDE SEQUENCE [LARGE SCALE GENOMIC DNA]</scope>
    <source>
        <strain evidence="2 3">BC008</strain>
    </source>
</reference>
<accession>A0A0V7ZXU4</accession>
<dbReference type="AlphaFoldDB" id="A0A0V7ZXU4"/>
<dbReference type="Proteomes" id="UP000053372">
    <property type="component" value="Unassembled WGS sequence"/>
</dbReference>
<feature type="chain" id="PRO_5006890213" description="Phospholipase" evidence="1">
    <location>
        <begin position="29"/>
        <end position="167"/>
    </location>
</feature>
<dbReference type="GO" id="GO:0005576">
    <property type="term" value="C:extracellular region"/>
    <property type="evidence" value="ECO:0007669"/>
    <property type="project" value="InterPro"/>
</dbReference>
<dbReference type="PANTHER" id="PTHR12824">
    <property type="entry name" value="GROUP XII SECRETORY PHOSPHOLIPASE A2 FAMILY MEMBER"/>
    <property type="match status" value="1"/>
</dbReference>
<dbReference type="GO" id="GO:0005509">
    <property type="term" value="F:calcium ion binding"/>
    <property type="evidence" value="ECO:0007669"/>
    <property type="project" value="InterPro"/>
</dbReference>
<dbReference type="GO" id="GO:0006644">
    <property type="term" value="P:phospholipid metabolic process"/>
    <property type="evidence" value="ECO:0007669"/>
    <property type="project" value="InterPro"/>
</dbReference>
<organism evidence="2 3">
    <name type="scientific">Mastigocoleus testarum BC008</name>
    <dbReference type="NCBI Taxonomy" id="371196"/>
    <lineage>
        <taxon>Bacteria</taxon>
        <taxon>Bacillati</taxon>
        <taxon>Cyanobacteriota</taxon>
        <taxon>Cyanophyceae</taxon>
        <taxon>Nostocales</taxon>
        <taxon>Hapalosiphonaceae</taxon>
        <taxon>Mastigocoleus</taxon>
    </lineage>
</organism>
<comment type="caution">
    <text evidence="2">The sequence shown here is derived from an EMBL/GenBank/DDBJ whole genome shotgun (WGS) entry which is preliminary data.</text>
</comment>
<keyword evidence="3" id="KW-1185">Reference proteome</keyword>